<dbReference type="PANTHER" id="PTHR42973:SF39">
    <property type="entry name" value="FAD-BINDING PCMH-TYPE DOMAIN-CONTAINING PROTEIN"/>
    <property type="match status" value="1"/>
</dbReference>
<dbReference type="InterPro" id="IPR006094">
    <property type="entry name" value="Oxid_FAD_bind_N"/>
</dbReference>
<evidence type="ECO:0000313" key="7">
    <source>
        <dbReference type="EMBL" id="GAB90480.1"/>
    </source>
</evidence>
<keyword evidence="5" id="KW-0560">Oxidoreductase</keyword>
<dbReference type="GO" id="GO:0071949">
    <property type="term" value="F:FAD binding"/>
    <property type="evidence" value="ECO:0007669"/>
    <property type="project" value="InterPro"/>
</dbReference>
<dbReference type="AlphaFoldDB" id="K6VUA1"/>
<name>K6VUA1_9ACTN</name>
<comment type="similarity">
    <text evidence="2">Belongs to the oxygen-dependent FAD-linked oxidoreductase family.</text>
</comment>
<dbReference type="InterPro" id="IPR016169">
    <property type="entry name" value="FAD-bd_PCMH_sub2"/>
</dbReference>
<dbReference type="Pfam" id="PF01565">
    <property type="entry name" value="FAD_binding_4"/>
    <property type="match status" value="1"/>
</dbReference>
<accession>K6VUA1</accession>
<dbReference type="Gene3D" id="3.30.465.10">
    <property type="match status" value="1"/>
</dbReference>
<dbReference type="PROSITE" id="PS00862">
    <property type="entry name" value="OX2_COVAL_FAD"/>
    <property type="match status" value="1"/>
</dbReference>
<gene>
    <name evidence="7" type="ORF">GORHZ_104_00090</name>
</gene>
<organism evidence="7 8">
    <name type="scientific">Gordonia rhizosphera NBRC 16068</name>
    <dbReference type="NCBI Taxonomy" id="1108045"/>
    <lineage>
        <taxon>Bacteria</taxon>
        <taxon>Bacillati</taxon>
        <taxon>Actinomycetota</taxon>
        <taxon>Actinomycetes</taxon>
        <taxon>Mycobacteriales</taxon>
        <taxon>Gordoniaceae</taxon>
        <taxon>Gordonia</taxon>
    </lineage>
</organism>
<comment type="caution">
    <text evidence="7">The sequence shown here is derived from an EMBL/GenBank/DDBJ whole genome shotgun (WGS) entry which is preliminary data.</text>
</comment>
<dbReference type="eggNOG" id="COG0277">
    <property type="taxonomic scope" value="Bacteria"/>
</dbReference>
<proteinExistence type="inferred from homology"/>
<dbReference type="EMBL" id="BAHC01000104">
    <property type="protein sequence ID" value="GAB90480.1"/>
    <property type="molecule type" value="Genomic_DNA"/>
</dbReference>
<dbReference type="InterPro" id="IPR050416">
    <property type="entry name" value="FAD-linked_Oxidoreductase"/>
</dbReference>
<dbReference type="InterPro" id="IPR016166">
    <property type="entry name" value="FAD-bd_PCMH"/>
</dbReference>
<reference evidence="7 8" key="1">
    <citation type="submission" date="2012-08" db="EMBL/GenBank/DDBJ databases">
        <title>Whole genome shotgun sequence of Gordonia rhizosphera NBRC 16068.</title>
        <authorList>
            <person name="Takarada H."/>
            <person name="Isaki S."/>
            <person name="Hosoyama A."/>
            <person name="Tsuchikane K."/>
            <person name="Katsumata H."/>
            <person name="Baba S."/>
            <person name="Ohji S."/>
            <person name="Yamazaki S."/>
            <person name="Fujita N."/>
        </authorList>
    </citation>
    <scope>NUCLEOTIDE SEQUENCE [LARGE SCALE GENOMIC DNA]</scope>
    <source>
        <strain evidence="7 8">NBRC 16068</strain>
    </source>
</reference>
<protein>
    <submittedName>
        <fullName evidence="7">Putative oxidoreductase</fullName>
    </submittedName>
</protein>
<dbReference type="RefSeq" id="WP_006333295.1">
    <property type="nucleotide sequence ID" value="NZ_BAHC01000104.1"/>
</dbReference>
<evidence type="ECO:0000256" key="1">
    <source>
        <dbReference type="ARBA" id="ARBA00001974"/>
    </source>
</evidence>
<evidence type="ECO:0000256" key="2">
    <source>
        <dbReference type="ARBA" id="ARBA00005466"/>
    </source>
</evidence>
<keyword evidence="3" id="KW-0285">Flavoprotein</keyword>
<dbReference type="InterPro" id="IPR006093">
    <property type="entry name" value="Oxy_OxRdtase_FAD_BS"/>
</dbReference>
<keyword evidence="4" id="KW-0274">FAD</keyword>
<dbReference type="OrthoDB" id="545125at2"/>
<dbReference type="Gene3D" id="3.30.43.10">
    <property type="entry name" value="Uridine Diphospho-n-acetylenolpyruvylglucosamine Reductase, domain 2"/>
    <property type="match status" value="1"/>
</dbReference>
<sequence length="476" mass="50618">MTIQSAPRTDLDDDIAVRTRTAVLAALADRIVGDVYGPGDPGYDVSRRGFNVLADHRPAVIVCAVNRFDVVEAVRFAAEEGLRVAILATGHGPGTAADGALLVNTSAMTDVRVDPIERTATVSAGAKWGPVLEQAQQHGLAPLLGSTTDVGVVGYTLGGGFGWLGRKYGLASDSVRSFGVVTPAGEPITASATSHPDIFWALKGGGAGSIGVVTDVVLDLFPVSTVYGGNLFYPAEDAAEVMRRFARWAPEQGEDLTSAVTLMNFPPLEMVPEPLRGKSFVLVRGCWSGDLEVGKAVIDEWRDWKTPAMDMWGEMPFAAADSISMDPTDPMPSMMTTEWCDDLPDEAIDILVSRVLPRLGSTPIILLAELRHSGGAIARGAAEAVNDRGRSGTFLLEMVSVVPDPHVGLAVESALRLTRKALEPYVTGAAYLNFLEGEERVARSASSFSDTNRARVAQIKASLDPDNRFCHGVTLT</sequence>
<dbReference type="GO" id="GO:0016491">
    <property type="term" value="F:oxidoreductase activity"/>
    <property type="evidence" value="ECO:0007669"/>
    <property type="project" value="UniProtKB-KW"/>
</dbReference>
<dbReference type="STRING" id="1108045.GORHZ_104_00090"/>
<dbReference type="PANTHER" id="PTHR42973">
    <property type="entry name" value="BINDING OXIDOREDUCTASE, PUTATIVE (AFU_ORTHOLOGUE AFUA_1G17690)-RELATED"/>
    <property type="match status" value="1"/>
</dbReference>
<evidence type="ECO:0000256" key="3">
    <source>
        <dbReference type="ARBA" id="ARBA00022630"/>
    </source>
</evidence>
<dbReference type="InterPro" id="IPR016167">
    <property type="entry name" value="FAD-bd_PCMH_sub1"/>
</dbReference>
<feature type="domain" description="FAD-binding PCMH-type" evidence="6">
    <location>
        <begin position="54"/>
        <end position="223"/>
    </location>
</feature>
<dbReference type="SUPFAM" id="SSF56176">
    <property type="entry name" value="FAD-binding/transporter-associated domain-like"/>
    <property type="match status" value="1"/>
</dbReference>
<keyword evidence="8" id="KW-1185">Reference proteome</keyword>
<dbReference type="Proteomes" id="UP000008363">
    <property type="component" value="Unassembled WGS sequence"/>
</dbReference>
<evidence type="ECO:0000259" key="6">
    <source>
        <dbReference type="PROSITE" id="PS51387"/>
    </source>
</evidence>
<comment type="cofactor">
    <cofactor evidence="1">
        <name>FAD</name>
        <dbReference type="ChEBI" id="CHEBI:57692"/>
    </cofactor>
</comment>
<evidence type="ECO:0000313" key="8">
    <source>
        <dbReference type="Proteomes" id="UP000008363"/>
    </source>
</evidence>
<dbReference type="PROSITE" id="PS51387">
    <property type="entry name" value="FAD_PCMH"/>
    <property type="match status" value="1"/>
</dbReference>
<dbReference type="Gene3D" id="3.40.462.20">
    <property type="match status" value="1"/>
</dbReference>
<evidence type="ECO:0000256" key="5">
    <source>
        <dbReference type="ARBA" id="ARBA00023002"/>
    </source>
</evidence>
<evidence type="ECO:0000256" key="4">
    <source>
        <dbReference type="ARBA" id="ARBA00022827"/>
    </source>
</evidence>
<dbReference type="InterPro" id="IPR036318">
    <property type="entry name" value="FAD-bd_PCMH-like_sf"/>
</dbReference>